<evidence type="ECO:0000256" key="7">
    <source>
        <dbReference type="ARBA" id="ARBA00023295"/>
    </source>
</evidence>
<dbReference type="Gene3D" id="2.160.20.10">
    <property type="entry name" value="Single-stranded right-handed beta-helix, Pectin lyase-like"/>
    <property type="match status" value="1"/>
</dbReference>
<feature type="signal peptide" evidence="12">
    <location>
        <begin position="1"/>
        <end position="21"/>
    </location>
</feature>
<evidence type="ECO:0000313" key="13">
    <source>
        <dbReference type="EMBL" id="KIM89492.1"/>
    </source>
</evidence>
<dbReference type="Proteomes" id="UP000054166">
    <property type="component" value="Unassembled WGS sequence"/>
</dbReference>
<sequence length="373" mass="38063">MLRLPALFSTVLLARVLISAAAPTHEPASSDEVHMSRRCTATIRSAADITSANLACSTINIESFTMTAGKTLALSGLSNGATVNLLGDITFGFKNWAGPLFEISSNSGNFTFNGNGKTLNGQGVSYWDGKGLSAGVTKPDPMVVIGGGGIFKDVTVLNSPGRAVAVSNAAPMIISGVTIDNSAGKSLGANTDCFDVAGSDVTITGNTCKNQDDCLAVNYGSNIKFSSNFCTGGHGISIGSISSGSTVSDVTISDNTVTDSFYGLRIKTDEGATDASVTNIVYLGNTVSGITYQGVAILQDYKNGSPSGTASNGVTLGPITFSYGNSVSVDSQAQQVYVLCGELCTGAWDWSGLKTSGGAAGSSNYAKISGYNV</sequence>
<evidence type="ECO:0000256" key="6">
    <source>
        <dbReference type="ARBA" id="ARBA00023157"/>
    </source>
</evidence>
<evidence type="ECO:0000256" key="10">
    <source>
        <dbReference type="PROSITE-ProRule" id="PRU10052"/>
    </source>
</evidence>
<dbReference type="InterPro" id="IPR011050">
    <property type="entry name" value="Pectin_lyase_fold/virulence"/>
</dbReference>
<dbReference type="InterPro" id="IPR050434">
    <property type="entry name" value="Glycosyl_hydrlase_28"/>
</dbReference>
<dbReference type="EMBL" id="KN832975">
    <property type="protein sequence ID" value="KIM89492.1"/>
    <property type="molecule type" value="Genomic_DNA"/>
</dbReference>
<evidence type="ECO:0000256" key="8">
    <source>
        <dbReference type="ARBA" id="ARBA00023316"/>
    </source>
</evidence>
<dbReference type="GO" id="GO:0005576">
    <property type="term" value="C:extracellular region"/>
    <property type="evidence" value="ECO:0007669"/>
    <property type="project" value="TreeGrafter"/>
</dbReference>
<dbReference type="PANTHER" id="PTHR31884:SF1">
    <property type="entry name" value="POLYGALACTURONASE"/>
    <property type="match status" value="1"/>
</dbReference>
<dbReference type="SUPFAM" id="SSF51126">
    <property type="entry name" value="Pectin lyase-like"/>
    <property type="match status" value="1"/>
</dbReference>
<dbReference type="OrthoDB" id="1546079at2759"/>
<dbReference type="InterPro" id="IPR006626">
    <property type="entry name" value="PbH1"/>
</dbReference>
<organism evidence="13 14">
    <name type="scientific">Piloderma croceum (strain F 1598)</name>
    <dbReference type="NCBI Taxonomy" id="765440"/>
    <lineage>
        <taxon>Eukaryota</taxon>
        <taxon>Fungi</taxon>
        <taxon>Dikarya</taxon>
        <taxon>Basidiomycota</taxon>
        <taxon>Agaricomycotina</taxon>
        <taxon>Agaricomycetes</taxon>
        <taxon>Agaricomycetidae</taxon>
        <taxon>Atheliales</taxon>
        <taxon>Atheliaceae</taxon>
        <taxon>Piloderma</taxon>
    </lineage>
</organism>
<dbReference type="SMART" id="SM00710">
    <property type="entry name" value="PbH1"/>
    <property type="match status" value="6"/>
</dbReference>
<dbReference type="AlphaFoldDB" id="A0A0C3CI84"/>
<evidence type="ECO:0000256" key="5">
    <source>
        <dbReference type="ARBA" id="ARBA00022801"/>
    </source>
</evidence>
<dbReference type="GO" id="GO:0045490">
    <property type="term" value="P:pectin catabolic process"/>
    <property type="evidence" value="ECO:0007669"/>
    <property type="project" value="UniProtKB-ARBA"/>
</dbReference>
<name>A0A0C3CI84_PILCF</name>
<dbReference type="GO" id="GO:0071555">
    <property type="term" value="P:cell wall organization"/>
    <property type="evidence" value="ECO:0007669"/>
    <property type="project" value="UniProtKB-KW"/>
</dbReference>
<comment type="similarity">
    <text evidence="1 11">Belongs to the glycosyl hydrolase 28 family.</text>
</comment>
<evidence type="ECO:0000256" key="9">
    <source>
        <dbReference type="ARBA" id="ARBA00034074"/>
    </source>
</evidence>
<protein>
    <recommendedName>
        <fullName evidence="2">endo-polygalacturonase</fullName>
        <ecNumber evidence="2">3.2.1.15</ecNumber>
    </recommendedName>
</protein>
<feature type="active site" evidence="10">
    <location>
        <position position="234"/>
    </location>
</feature>
<keyword evidence="8" id="KW-0961">Cell wall biogenesis/degradation</keyword>
<dbReference type="Pfam" id="PF00295">
    <property type="entry name" value="Glyco_hydro_28"/>
    <property type="match status" value="1"/>
</dbReference>
<dbReference type="HOGENOM" id="CLU_040116_0_1_1"/>
<dbReference type="InParanoid" id="A0A0C3CI84"/>
<evidence type="ECO:0000256" key="12">
    <source>
        <dbReference type="SAM" id="SignalP"/>
    </source>
</evidence>
<keyword evidence="6" id="KW-1015">Disulfide bond</keyword>
<evidence type="ECO:0000256" key="3">
    <source>
        <dbReference type="ARBA" id="ARBA00022729"/>
    </source>
</evidence>
<feature type="chain" id="PRO_5002162499" description="endo-polygalacturonase" evidence="12">
    <location>
        <begin position="22"/>
        <end position="373"/>
    </location>
</feature>
<proteinExistence type="inferred from homology"/>
<dbReference type="InterPro" id="IPR012334">
    <property type="entry name" value="Pectin_lyas_fold"/>
</dbReference>
<keyword evidence="5 11" id="KW-0378">Hydrolase</keyword>
<reference evidence="14" key="2">
    <citation type="submission" date="2015-01" db="EMBL/GenBank/DDBJ databases">
        <title>Evolutionary Origins and Diversification of the Mycorrhizal Mutualists.</title>
        <authorList>
            <consortium name="DOE Joint Genome Institute"/>
            <consortium name="Mycorrhizal Genomics Consortium"/>
            <person name="Kohler A."/>
            <person name="Kuo A."/>
            <person name="Nagy L.G."/>
            <person name="Floudas D."/>
            <person name="Copeland A."/>
            <person name="Barry K.W."/>
            <person name="Cichocki N."/>
            <person name="Veneault-Fourrey C."/>
            <person name="LaButti K."/>
            <person name="Lindquist E.A."/>
            <person name="Lipzen A."/>
            <person name="Lundell T."/>
            <person name="Morin E."/>
            <person name="Murat C."/>
            <person name="Riley R."/>
            <person name="Ohm R."/>
            <person name="Sun H."/>
            <person name="Tunlid A."/>
            <person name="Henrissat B."/>
            <person name="Grigoriev I.V."/>
            <person name="Hibbett D.S."/>
            <person name="Martin F."/>
        </authorList>
    </citation>
    <scope>NUCLEOTIDE SEQUENCE [LARGE SCALE GENOMIC DNA]</scope>
    <source>
        <strain evidence="14">F 1598</strain>
    </source>
</reference>
<comment type="catalytic activity">
    <reaction evidence="9">
        <text>(1,4-alpha-D-galacturonosyl)n+m + H2O = (1,4-alpha-D-galacturonosyl)n + (1,4-alpha-D-galacturonosyl)m.</text>
        <dbReference type="EC" id="3.2.1.15"/>
    </reaction>
</comment>
<dbReference type="PROSITE" id="PS00502">
    <property type="entry name" value="POLYGALACTURONASE"/>
    <property type="match status" value="1"/>
</dbReference>
<evidence type="ECO:0000313" key="14">
    <source>
        <dbReference type="Proteomes" id="UP000054166"/>
    </source>
</evidence>
<dbReference type="EC" id="3.2.1.15" evidence="2"/>
<dbReference type="PANTHER" id="PTHR31884">
    <property type="entry name" value="POLYGALACTURONASE"/>
    <property type="match status" value="1"/>
</dbReference>
<keyword evidence="7 11" id="KW-0326">Glycosidase</keyword>
<evidence type="ECO:0000256" key="4">
    <source>
        <dbReference type="ARBA" id="ARBA00022737"/>
    </source>
</evidence>
<evidence type="ECO:0000256" key="11">
    <source>
        <dbReference type="RuleBase" id="RU361169"/>
    </source>
</evidence>
<keyword evidence="4" id="KW-0677">Repeat</keyword>
<dbReference type="InterPro" id="IPR000743">
    <property type="entry name" value="Glyco_hydro_28"/>
</dbReference>
<accession>A0A0C3CI84</accession>
<dbReference type="GO" id="GO:0004650">
    <property type="term" value="F:polygalacturonase activity"/>
    <property type="evidence" value="ECO:0007669"/>
    <property type="project" value="UniProtKB-EC"/>
</dbReference>
<reference evidence="13 14" key="1">
    <citation type="submission" date="2014-04" db="EMBL/GenBank/DDBJ databases">
        <authorList>
            <consortium name="DOE Joint Genome Institute"/>
            <person name="Kuo A."/>
            <person name="Tarkka M."/>
            <person name="Buscot F."/>
            <person name="Kohler A."/>
            <person name="Nagy L.G."/>
            <person name="Floudas D."/>
            <person name="Copeland A."/>
            <person name="Barry K.W."/>
            <person name="Cichocki N."/>
            <person name="Veneault-Fourrey C."/>
            <person name="LaButti K."/>
            <person name="Lindquist E.A."/>
            <person name="Lipzen A."/>
            <person name="Lundell T."/>
            <person name="Morin E."/>
            <person name="Murat C."/>
            <person name="Sun H."/>
            <person name="Tunlid A."/>
            <person name="Henrissat B."/>
            <person name="Grigoriev I.V."/>
            <person name="Hibbett D.S."/>
            <person name="Martin F."/>
            <person name="Nordberg H.P."/>
            <person name="Cantor M.N."/>
            <person name="Hua S.X."/>
        </authorList>
    </citation>
    <scope>NUCLEOTIDE SEQUENCE [LARGE SCALE GENOMIC DNA]</scope>
    <source>
        <strain evidence="13 14">F 1598</strain>
    </source>
</reference>
<keyword evidence="14" id="KW-1185">Reference proteome</keyword>
<keyword evidence="3 12" id="KW-0732">Signal</keyword>
<evidence type="ECO:0000256" key="2">
    <source>
        <dbReference type="ARBA" id="ARBA00012736"/>
    </source>
</evidence>
<dbReference type="STRING" id="765440.A0A0C3CI84"/>
<evidence type="ECO:0000256" key="1">
    <source>
        <dbReference type="ARBA" id="ARBA00008834"/>
    </source>
</evidence>
<gene>
    <name evidence="13" type="ORF">PILCRDRAFT_813419</name>
</gene>